<evidence type="ECO:0000256" key="1">
    <source>
        <dbReference type="ARBA" id="ARBA00022729"/>
    </source>
</evidence>
<name>A0A853A1S0_9ACTN</name>
<dbReference type="Gene3D" id="2.60.120.260">
    <property type="entry name" value="Galactose-binding domain-like"/>
    <property type="match status" value="1"/>
</dbReference>
<keyword evidence="1" id="KW-0732">Signal</keyword>
<dbReference type="Gene3D" id="2.120.10.30">
    <property type="entry name" value="TolB, C-terminal domain"/>
    <property type="match status" value="1"/>
</dbReference>
<feature type="domain" description="CBM6" evidence="4">
    <location>
        <begin position="980"/>
        <end position="1105"/>
    </location>
</feature>
<evidence type="ECO:0000313" key="5">
    <source>
        <dbReference type="EMBL" id="NYI07400.1"/>
    </source>
</evidence>
<dbReference type="SUPFAM" id="SSF50952">
    <property type="entry name" value="Soluble quinoprotein glucose dehydrogenase"/>
    <property type="match status" value="1"/>
</dbReference>
<dbReference type="GO" id="GO:0005975">
    <property type="term" value="P:carbohydrate metabolic process"/>
    <property type="evidence" value="ECO:0007669"/>
    <property type="project" value="UniProtKB-ARBA"/>
</dbReference>
<dbReference type="InterPro" id="IPR011042">
    <property type="entry name" value="6-blade_b-propeller_TolB-like"/>
</dbReference>
<dbReference type="InterPro" id="IPR011041">
    <property type="entry name" value="Quinoprot_gluc/sorb_DH_b-prop"/>
</dbReference>
<accession>A0A853A1S0</accession>
<dbReference type="PROSITE" id="PS51175">
    <property type="entry name" value="CBM6"/>
    <property type="match status" value="1"/>
</dbReference>
<dbReference type="CDD" id="cd04084">
    <property type="entry name" value="CBM6_xylanase-like"/>
    <property type="match status" value="1"/>
</dbReference>
<organism evidence="5 6">
    <name type="scientific">Allostreptomyces psammosilenae</name>
    <dbReference type="NCBI Taxonomy" id="1892865"/>
    <lineage>
        <taxon>Bacteria</taxon>
        <taxon>Bacillati</taxon>
        <taxon>Actinomycetota</taxon>
        <taxon>Actinomycetes</taxon>
        <taxon>Kitasatosporales</taxon>
        <taxon>Streptomycetaceae</taxon>
        <taxon>Allostreptomyces</taxon>
    </lineage>
</organism>
<dbReference type="SUPFAM" id="SSF49785">
    <property type="entry name" value="Galactose-binding domain-like"/>
    <property type="match status" value="1"/>
</dbReference>
<feature type="region of interest" description="Disordered" evidence="2">
    <location>
        <begin position="27"/>
        <end position="55"/>
    </location>
</feature>
<dbReference type="Pfam" id="PF03422">
    <property type="entry name" value="CBM_6"/>
    <property type="match status" value="1"/>
</dbReference>
<keyword evidence="6" id="KW-1185">Reference proteome</keyword>
<dbReference type="SUPFAM" id="SSF49299">
    <property type="entry name" value="PKD domain"/>
    <property type="match status" value="1"/>
</dbReference>
<dbReference type="InterPro" id="IPR012938">
    <property type="entry name" value="Glc/Sorbosone_DH"/>
</dbReference>
<dbReference type="InterPro" id="IPR008979">
    <property type="entry name" value="Galactose-bd-like_sf"/>
</dbReference>
<evidence type="ECO:0000256" key="2">
    <source>
        <dbReference type="SAM" id="MobiDB-lite"/>
    </source>
</evidence>
<dbReference type="InterPro" id="IPR013783">
    <property type="entry name" value="Ig-like_fold"/>
</dbReference>
<dbReference type="SMART" id="SM00089">
    <property type="entry name" value="PKD"/>
    <property type="match status" value="1"/>
</dbReference>
<evidence type="ECO:0000259" key="3">
    <source>
        <dbReference type="PROSITE" id="PS50093"/>
    </source>
</evidence>
<dbReference type="InterPro" id="IPR029062">
    <property type="entry name" value="Class_I_gatase-like"/>
</dbReference>
<dbReference type="PANTHER" id="PTHR40469:SF2">
    <property type="entry name" value="GALACTOSE-BINDING DOMAIN-LIKE SUPERFAMILY PROTEIN"/>
    <property type="match status" value="1"/>
</dbReference>
<dbReference type="Proteomes" id="UP000567795">
    <property type="component" value="Unassembled WGS sequence"/>
</dbReference>
<dbReference type="InterPro" id="IPR006584">
    <property type="entry name" value="Cellulose-bd_IV"/>
</dbReference>
<sequence length="1112" mass="117142">MPRFTLPFPFHRAAGWRQRRARTLRTTGNGAAGPAAGAGVTSAAARPATRSGAPASGRRARALLGAGLAALLGASALAPAAVAAPDPAGADRLGGSLDVLVFSKTAGYRHDSIPTGIEAIRALGRANGFRVTATEDANVFNDRALRNYDTVVWLSTTGDVLDDAQQAAFERYINRGGGYVGIHAAADTEYDWPWYGELVGAYFKGHPPVQPATLHVEDHDHPSTAHLDATETKTDEWYAYRTNPRDSVHVLATLDEDSYDHGGGNNAMGGDHPISWCQEHDGGRAWYTGLGHTKEAWADRDFTASVLGGILTTAGRLPADCSSTVPDNFDQVALARGGDVLGEAMSLAVLPDGGVLTTARDGHVYYTREAGITTTAATIDVYTHDEEGLQGIQVDPDFARNRWVYLYYAPPLDTPAGDAPGSGTAEDFAAFAGYNQLSRVKFDPASGTLDMSTEQRILRVDTDRGLCCHVGGDIEFDAAGNLYLSTGDDTNPFESEGYSPLDDRPGRNPGYDARRTSGNTDDLRGKVLRIKVRPDGSYTVPDGNLFPPGTPGTRPEIYAMGFRNPFRISVDDATGTVWVGDYGPDADRPGERGPAGQVEFARVTEPGNYGWPFCTGTNTEAETYADYDFATGEVGPRFDCAGGPVNDSAHNTGLRDLPPAQPAWIAYDDCSVPEFGCGSESPAAGPVYDYDRRLKSDTKFPEHYDGQVFLYEYGRRWIKPTEVERDGSPGTIGSLPWSGTQPIDMTFGPDGSLYVLDYGTTWFAGDDNTALYRIDFTGGAHAPVPKVTADVGHGQAPLTVHLSAEGTTDPDGDTDLDYGWDLDADGTVDATGTETTHTFTDNGVHRPRLVVTDPSGRSAAATTTIIIGNTAPTIEFTTPTAGQFLNFGETVHYQLTVSDAEDAAIDCSRVKVTFALGHDSHTHNLNEASGCSGTITTGSAEGHDTSQNVFGLLIASYTDAGGGEGIPSLTGTGTVVLPNKHKQAEYASRISGGTTAQRAGAEGGYAVTGLEPGDWISYDPMDFAGIDTFSLRASTAVEGGSVEVRAGAPDGPLVAGPITLPATGAGSWADTAPAPVTDTGGEATVFLVYQGPPGSSAEFDAITVTGRGAATG</sequence>
<dbReference type="InterPro" id="IPR022409">
    <property type="entry name" value="PKD/Chitinase_dom"/>
</dbReference>
<dbReference type="PROSITE" id="PS50093">
    <property type="entry name" value="PKD"/>
    <property type="match status" value="1"/>
</dbReference>
<protein>
    <submittedName>
        <fullName evidence="5">Glucose/arabinose dehydrogenase</fullName>
    </submittedName>
</protein>
<evidence type="ECO:0000259" key="4">
    <source>
        <dbReference type="PROSITE" id="PS51175"/>
    </source>
</evidence>
<feature type="domain" description="PKD" evidence="3">
    <location>
        <begin position="783"/>
        <end position="867"/>
    </location>
</feature>
<proteinExistence type="predicted"/>
<dbReference type="Gene3D" id="2.60.40.10">
    <property type="entry name" value="Immunoglobulins"/>
    <property type="match status" value="1"/>
</dbReference>
<dbReference type="PANTHER" id="PTHR40469">
    <property type="entry name" value="SECRETED GLYCOSYL HYDROLASE"/>
    <property type="match status" value="1"/>
</dbReference>
<evidence type="ECO:0000313" key="6">
    <source>
        <dbReference type="Proteomes" id="UP000567795"/>
    </source>
</evidence>
<comment type="caution">
    <text evidence="5">The sequence shown here is derived from an EMBL/GenBank/DDBJ whole genome shotgun (WGS) entry which is preliminary data.</text>
</comment>
<dbReference type="Pfam" id="PF18911">
    <property type="entry name" value="PKD_4"/>
    <property type="match status" value="1"/>
</dbReference>
<dbReference type="InterPro" id="IPR035986">
    <property type="entry name" value="PKD_dom_sf"/>
</dbReference>
<dbReference type="AlphaFoldDB" id="A0A853A1S0"/>
<feature type="region of interest" description="Disordered" evidence="2">
    <location>
        <begin position="487"/>
        <end position="519"/>
    </location>
</feature>
<gene>
    <name evidence="5" type="ORF">FHU37_004343</name>
</gene>
<dbReference type="InterPro" id="IPR000601">
    <property type="entry name" value="PKD_dom"/>
</dbReference>
<dbReference type="SUPFAM" id="SSF52317">
    <property type="entry name" value="Class I glutamine amidotransferase-like"/>
    <property type="match status" value="1"/>
</dbReference>
<reference evidence="5 6" key="1">
    <citation type="submission" date="2020-07" db="EMBL/GenBank/DDBJ databases">
        <title>Sequencing the genomes of 1000 actinobacteria strains.</title>
        <authorList>
            <person name="Klenk H.-P."/>
        </authorList>
    </citation>
    <scope>NUCLEOTIDE SEQUENCE [LARGE SCALE GENOMIC DNA]</scope>
    <source>
        <strain evidence="5 6">DSM 42178</strain>
    </source>
</reference>
<dbReference type="InterPro" id="IPR029010">
    <property type="entry name" value="ThuA-like"/>
</dbReference>
<dbReference type="EMBL" id="JACBZD010000001">
    <property type="protein sequence ID" value="NYI07400.1"/>
    <property type="molecule type" value="Genomic_DNA"/>
</dbReference>
<dbReference type="Pfam" id="PF06283">
    <property type="entry name" value="ThuA"/>
    <property type="match status" value="1"/>
</dbReference>
<dbReference type="InterPro" id="IPR005084">
    <property type="entry name" value="CBM6"/>
</dbReference>
<dbReference type="Pfam" id="PF07995">
    <property type="entry name" value="GSDH"/>
    <property type="match status" value="1"/>
</dbReference>
<dbReference type="GO" id="GO:0030246">
    <property type="term" value="F:carbohydrate binding"/>
    <property type="evidence" value="ECO:0007669"/>
    <property type="project" value="InterPro"/>
</dbReference>
<dbReference type="SMART" id="SM00606">
    <property type="entry name" value="CBD_IV"/>
    <property type="match status" value="1"/>
</dbReference>
<dbReference type="Gene3D" id="3.40.50.880">
    <property type="match status" value="1"/>
</dbReference>